<dbReference type="VEuPathDB" id="AmoebaDB:DDB_G0284579"/>
<proteinExistence type="predicted"/>
<evidence type="ECO:0000256" key="2">
    <source>
        <dbReference type="SAM" id="Phobius"/>
    </source>
</evidence>
<dbReference type="AlphaFoldDB" id="Q54PG7"/>
<feature type="transmembrane region" description="Helical" evidence="2">
    <location>
        <begin position="249"/>
        <end position="271"/>
    </location>
</feature>
<feature type="compositionally biased region" description="Polar residues" evidence="1">
    <location>
        <begin position="102"/>
        <end position="129"/>
    </location>
</feature>
<dbReference type="FunCoup" id="Q54PG7">
    <property type="interactions" value="1"/>
</dbReference>
<dbReference type="PANTHER" id="PTHR31610:SF0">
    <property type="entry name" value="SLC26A_SULP TRANSPORTER DOMAIN-CONTAINING PROTEIN"/>
    <property type="match status" value="1"/>
</dbReference>
<feature type="compositionally biased region" description="Low complexity" evidence="1">
    <location>
        <begin position="143"/>
        <end position="153"/>
    </location>
</feature>
<name>Q54PG7_DICDI</name>
<feature type="transmembrane region" description="Helical" evidence="2">
    <location>
        <begin position="543"/>
        <end position="564"/>
    </location>
</feature>
<feature type="transmembrane region" description="Helical" evidence="2">
    <location>
        <begin position="382"/>
        <end position="398"/>
    </location>
</feature>
<feature type="compositionally biased region" description="Low complexity" evidence="1">
    <location>
        <begin position="44"/>
        <end position="54"/>
    </location>
</feature>
<dbReference type="GeneID" id="8624657"/>
<dbReference type="EMBL" id="AAFI02000066">
    <property type="protein sequence ID" value="EAL65158.1"/>
    <property type="molecule type" value="Genomic_DNA"/>
</dbReference>
<dbReference type="InParanoid" id="Q54PG7"/>
<evidence type="ECO:0000313" key="3">
    <source>
        <dbReference type="EMBL" id="EAL65158.1"/>
    </source>
</evidence>
<sequence length="764" mass="82932">MQKNKKHNIASNTNNTLLTSSSSSSDSDSDHADEDKLEEQDIDNNNNNNNNNNNIEENKPPDLNQSSNSDSDSEELETTLQPPTPPPPYSEVENNIEPPPLQISSSETDSPTHSLDSSDNNSIVGSDINNKSDKEEKSPTLANNNNNNNNIDNNNKDNSQDNNKDNNNQVSKPITEIEMSSFRSNQSVSLLHDRQNKTWLSTIKNQLIPTSGDVNAVFSVVLDNLANIASLVGILQGAYGMPIDLVTKYFIAGPALAVMIGSIALSCYAIYLDYHEKDPSVHYTAIPVGLDAPSTIGLPLLVIGPAYALAIKNGSSIPDATNSAWLVGCTTVFLIGAFKVLLTLMSFAQKQFHPVGKAGALAGIGLALLGMNELLTVVEEPVVGWVSLWILLLILIHRQNKHGETVGISLPFNLSGVLLSALVGSAIYYFMAGVHISVDPMPSGVTDNYELTYPHPSNIFKSFADAIKQNISIAIPYAILVNIGSLTITDSANNVGNAYNTRWVLLIDSFSTIIGSFFGSTVQTTPYIGHTVFHTNFKARSGYSLISGLIIGLGGFFGYLGFLTKILPKPAIIPIFIFIAFEICSDTFHNTKGIKPHHCAAVVWSFFPSLFQFCNIYISQISPVLSNCITDPNSVATTLGLQPSLIQSLGNIMIMAHGFICTSLFWGTSLAYILDNRLKKASIFLAITGVLTFFGVIHSVNPNGEVYLPWNCGSTIPYQWTAAYFLIAAITFAFSFIKAKPFHSTLTDEIGAIQANDNFYSKSF</sequence>
<dbReference type="HOGENOM" id="CLU_020957_0_0_1"/>
<dbReference type="KEGG" id="ddi:DDB_G0284579"/>
<gene>
    <name evidence="3" type="ORF">DDB_G0284579</name>
</gene>
<feature type="transmembrane region" description="Helical" evidence="2">
    <location>
        <begin position="503"/>
        <end position="522"/>
    </location>
</feature>
<protein>
    <submittedName>
        <fullName evidence="3">Uncharacterized protein</fullName>
    </submittedName>
</protein>
<dbReference type="RefSeq" id="XP_638507.1">
    <property type="nucleotide sequence ID" value="XM_633415.1"/>
</dbReference>
<organism evidence="3 4">
    <name type="scientific">Dictyostelium discoideum</name>
    <name type="common">Social amoeba</name>
    <dbReference type="NCBI Taxonomy" id="44689"/>
    <lineage>
        <taxon>Eukaryota</taxon>
        <taxon>Amoebozoa</taxon>
        <taxon>Evosea</taxon>
        <taxon>Eumycetozoa</taxon>
        <taxon>Dictyostelia</taxon>
        <taxon>Dictyosteliales</taxon>
        <taxon>Dictyosteliaceae</taxon>
        <taxon>Dictyostelium</taxon>
    </lineage>
</organism>
<dbReference type="Proteomes" id="UP000002195">
    <property type="component" value="Unassembled WGS sequence"/>
</dbReference>
<feature type="compositionally biased region" description="Low complexity" evidence="1">
    <location>
        <begin position="11"/>
        <end position="26"/>
    </location>
</feature>
<evidence type="ECO:0000256" key="1">
    <source>
        <dbReference type="SAM" id="MobiDB-lite"/>
    </source>
</evidence>
<comment type="caution">
    <text evidence="3">The sequence shown here is derived from an EMBL/GenBank/DDBJ whole genome shotgun (WGS) entry which is preliminary data.</text>
</comment>
<feature type="transmembrane region" description="Helical" evidence="2">
    <location>
        <begin position="681"/>
        <end position="700"/>
    </location>
</feature>
<evidence type="ECO:0000313" key="4">
    <source>
        <dbReference type="Proteomes" id="UP000002195"/>
    </source>
</evidence>
<feature type="transmembrane region" description="Helical" evidence="2">
    <location>
        <begin position="410"/>
        <end position="431"/>
    </location>
</feature>
<feature type="transmembrane region" description="Helical" evidence="2">
    <location>
        <begin position="652"/>
        <end position="674"/>
    </location>
</feature>
<reference evidence="3 4" key="1">
    <citation type="journal article" date="2005" name="Nature">
        <title>The genome of the social amoeba Dictyostelium discoideum.</title>
        <authorList>
            <consortium name="The Dictyostelium discoideum Sequencing Consortium"/>
            <person name="Eichinger L."/>
            <person name="Pachebat J.A."/>
            <person name="Glockner G."/>
            <person name="Rajandream M.A."/>
            <person name="Sucgang R."/>
            <person name="Berriman M."/>
            <person name="Song J."/>
            <person name="Olsen R."/>
            <person name="Szafranski K."/>
            <person name="Xu Q."/>
            <person name="Tunggal B."/>
            <person name="Kummerfeld S."/>
            <person name="Madera M."/>
            <person name="Konfortov B.A."/>
            <person name="Rivero F."/>
            <person name="Bankier A.T."/>
            <person name="Lehmann R."/>
            <person name="Hamlin N."/>
            <person name="Davies R."/>
            <person name="Gaudet P."/>
            <person name="Fey P."/>
            <person name="Pilcher K."/>
            <person name="Chen G."/>
            <person name="Saunders D."/>
            <person name="Sodergren E."/>
            <person name="Davis P."/>
            <person name="Kerhornou A."/>
            <person name="Nie X."/>
            <person name="Hall N."/>
            <person name="Anjard C."/>
            <person name="Hemphill L."/>
            <person name="Bason N."/>
            <person name="Farbrother P."/>
            <person name="Desany B."/>
            <person name="Just E."/>
            <person name="Morio T."/>
            <person name="Rost R."/>
            <person name="Churcher C."/>
            <person name="Cooper J."/>
            <person name="Haydock S."/>
            <person name="van Driessche N."/>
            <person name="Cronin A."/>
            <person name="Goodhead I."/>
            <person name="Muzny D."/>
            <person name="Mourier T."/>
            <person name="Pain A."/>
            <person name="Lu M."/>
            <person name="Harper D."/>
            <person name="Lindsay R."/>
            <person name="Hauser H."/>
            <person name="James K."/>
            <person name="Quiles M."/>
            <person name="Madan Babu M."/>
            <person name="Saito T."/>
            <person name="Buchrieser C."/>
            <person name="Wardroper A."/>
            <person name="Felder M."/>
            <person name="Thangavelu M."/>
            <person name="Johnson D."/>
            <person name="Knights A."/>
            <person name="Loulseged H."/>
            <person name="Mungall K."/>
            <person name="Oliver K."/>
            <person name="Price C."/>
            <person name="Quail M.A."/>
            <person name="Urushihara H."/>
            <person name="Hernandez J."/>
            <person name="Rabbinowitsch E."/>
            <person name="Steffen D."/>
            <person name="Sanders M."/>
            <person name="Ma J."/>
            <person name="Kohara Y."/>
            <person name="Sharp S."/>
            <person name="Simmonds M."/>
            <person name="Spiegler S."/>
            <person name="Tivey A."/>
            <person name="Sugano S."/>
            <person name="White B."/>
            <person name="Walker D."/>
            <person name="Woodward J."/>
            <person name="Winckler T."/>
            <person name="Tanaka Y."/>
            <person name="Shaulsky G."/>
            <person name="Schleicher M."/>
            <person name="Weinstock G."/>
            <person name="Rosenthal A."/>
            <person name="Cox E.C."/>
            <person name="Chisholm R.L."/>
            <person name="Gibbs R."/>
            <person name="Loomis W.F."/>
            <person name="Platzer M."/>
            <person name="Kay R.R."/>
            <person name="Williams J."/>
            <person name="Dear P.H."/>
            <person name="Noegel A.A."/>
            <person name="Barrell B."/>
            <person name="Kuspa A."/>
        </authorList>
    </citation>
    <scope>NUCLEOTIDE SEQUENCE [LARGE SCALE GENOMIC DNA]</scope>
    <source>
        <strain evidence="3 4">AX4</strain>
    </source>
</reference>
<feature type="compositionally biased region" description="Basic and acidic residues" evidence="1">
    <location>
        <begin position="154"/>
        <end position="164"/>
    </location>
</feature>
<dbReference type="dictyBase" id="DDB_G0284579"/>
<dbReference type="PaxDb" id="44689-DDB0215774"/>
<keyword evidence="2" id="KW-0812">Transmembrane</keyword>
<keyword evidence="2" id="KW-0472">Membrane</keyword>
<dbReference type="PhylomeDB" id="Q54PG7"/>
<accession>Q54PG7</accession>
<feature type="transmembrane region" description="Helical" evidence="2">
    <location>
        <begin position="720"/>
        <end position="737"/>
    </location>
</feature>
<feature type="transmembrane region" description="Helical" evidence="2">
    <location>
        <begin position="600"/>
        <end position="618"/>
    </location>
</feature>
<keyword evidence="4" id="KW-1185">Reference proteome</keyword>
<dbReference type="eggNOG" id="ENOG502RDBA">
    <property type="taxonomic scope" value="Eukaryota"/>
</dbReference>
<feature type="transmembrane region" description="Helical" evidence="2">
    <location>
        <begin position="324"/>
        <end position="347"/>
    </location>
</feature>
<dbReference type="PANTHER" id="PTHR31610">
    <property type="entry name" value="SLR0360 PROTEIN"/>
    <property type="match status" value="1"/>
</dbReference>
<feature type="region of interest" description="Disordered" evidence="1">
    <location>
        <begin position="1"/>
        <end position="170"/>
    </location>
</feature>
<dbReference type="OMA" id="PYIGHPA"/>
<keyword evidence="2" id="KW-1133">Transmembrane helix</keyword>